<comment type="caution">
    <text evidence="1">The sequence shown here is derived from an EMBL/GenBank/DDBJ whole genome shotgun (WGS) entry which is preliminary data.</text>
</comment>
<reference evidence="1 2" key="1">
    <citation type="journal article" date="2024" name="G3 (Bethesda)">
        <title>Genome assembly of Hibiscus sabdariffa L. provides insights into metabolisms of medicinal natural products.</title>
        <authorList>
            <person name="Kim T."/>
        </authorList>
    </citation>
    <scope>NUCLEOTIDE SEQUENCE [LARGE SCALE GENOMIC DNA]</scope>
    <source>
        <strain evidence="1">TK-2024</strain>
        <tissue evidence="1">Old leaves</tissue>
    </source>
</reference>
<dbReference type="Proteomes" id="UP001472677">
    <property type="component" value="Unassembled WGS sequence"/>
</dbReference>
<organism evidence="1 2">
    <name type="scientific">Hibiscus sabdariffa</name>
    <name type="common">roselle</name>
    <dbReference type="NCBI Taxonomy" id="183260"/>
    <lineage>
        <taxon>Eukaryota</taxon>
        <taxon>Viridiplantae</taxon>
        <taxon>Streptophyta</taxon>
        <taxon>Embryophyta</taxon>
        <taxon>Tracheophyta</taxon>
        <taxon>Spermatophyta</taxon>
        <taxon>Magnoliopsida</taxon>
        <taxon>eudicotyledons</taxon>
        <taxon>Gunneridae</taxon>
        <taxon>Pentapetalae</taxon>
        <taxon>rosids</taxon>
        <taxon>malvids</taxon>
        <taxon>Malvales</taxon>
        <taxon>Malvaceae</taxon>
        <taxon>Malvoideae</taxon>
        <taxon>Hibiscus</taxon>
    </lineage>
</organism>
<accession>A0ABR2ADM1</accession>
<name>A0ABR2ADM1_9ROSI</name>
<evidence type="ECO:0000313" key="2">
    <source>
        <dbReference type="Proteomes" id="UP001472677"/>
    </source>
</evidence>
<proteinExistence type="predicted"/>
<keyword evidence="2" id="KW-1185">Reference proteome</keyword>
<dbReference type="EMBL" id="JBBPBM010000813">
    <property type="protein sequence ID" value="KAK8491030.1"/>
    <property type="molecule type" value="Genomic_DNA"/>
</dbReference>
<evidence type="ECO:0000313" key="1">
    <source>
        <dbReference type="EMBL" id="KAK8491030.1"/>
    </source>
</evidence>
<sequence length="320" mass="36439">MQASAEDGGLGMKDICQQNKAFLIKIGFQLVANPEKLWVRILRAKYGWTDVLPVELRRINTSRLWRGLSDVWEVVRDGICWHIRDGNGTDFWNDKWLDECNTLTSYTIGEASTNSAPVAAMVDDNGGWDWHRIEQWLPQDAMAKIAAIKPPRAPETIDHVLRSCPRARRGWEAVIRPSNIDAFLSLPFSEWLQIGLTSENRFGHGDALWVTRFSVFCWIIWKRRCNAIFGRDVLSDAEWVQSAIHFVQQIAESQSSNTATFVAYPAMKDQRGSAWKRSANLVADKLAALRRDKDLGEELLENPPMEILDLLHQDIHGVNS</sequence>
<protein>
    <submittedName>
        <fullName evidence="1">Uncharacterized protein</fullName>
    </submittedName>
</protein>
<gene>
    <name evidence="1" type="ORF">V6N12_059835</name>
</gene>